<proteinExistence type="predicted"/>
<name>A0A0R1HLM0_9LACO</name>
<dbReference type="Proteomes" id="UP000050911">
    <property type="component" value="Unassembled WGS sequence"/>
</dbReference>
<keyword evidence="2" id="KW-1185">Reference proteome</keyword>
<protein>
    <submittedName>
        <fullName evidence="1">Uncharacterized protein</fullName>
    </submittedName>
</protein>
<evidence type="ECO:0000313" key="1">
    <source>
        <dbReference type="EMBL" id="KRK47662.1"/>
    </source>
</evidence>
<reference evidence="1 2" key="1">
    <citation type="journal article" date="2015" name="Genome Announc.">
        <title>Expanding the biotechnology potential of lactobacilli through comparative genomics of 213 strains and associated genera.</title>
        <authorList>
            <person name="Sun Z."/>
            <person name="Harris H.M."/>
            <person name="McCann A."/>
            <person name="Guo C."/>
            <person name="Argimon S."/>
            <person name="Zhang W."/>
            <person name="Yang X."/>
            <person name="Jeffery I.B."/>
            <person name="Cooney J.C."/>
            <person name="Kagawa T.F."/>
            <person name="Liu W."/>
            <person name="Song Y."/>
            <person name="Salvetti E."/>
            <person name="Wrobel A."/>
            <person name="Rasinkangas P."/>
            <person name="Parkhill J."/>
            <person name="Rea M.C."/>
            <person name="O'Sullivan O."/>
            <person name="Ritari J."/>
            <person name="Douillard F.P."/>
            <person name="Paul Ross R."/>
            <person name="Yang R."/>
            <person name="Briner A.E."/>
            <person name="Felis G.E."/>
            <person name="de Vos W.M."/>
            <person name="Barrangou R."/>
            <person name="Klaenhammer T.R."/>
            <person name="Caufield P.W."/>
            <person name="Cui Y."/>
            <person name="Zhang H."/>
            <person name="O'Toole P.W."/>
        </authorList>
    </citation>
    <scope>NUCLEOTIDE SEQUENCE [LARGE SCALE GENOMIC DNA]</scope>
    <source>
        <strain evidence="1 2">JCM 15530</strain>
    </source>
</reference>
<accession>A0A0R1HLM0</accession>
<sequence length="56" mass="5360">MLADGAVVEVVVTGVVELDCVVAGVAVVLVVVELGVVVELVVDGVVTAGCVAVAVG</sequence>
<dbReference type="EMBL" id="AZCX01000007">
    <property type="protein sequence ID" value="KRK47662.1"/>
    <property type="molecule type" value="Genomic_DNA"/>
</dbReference>
<comment type="caution">
    <text evidence="1">The sequence shown here is derived from an EMBL/GenBank/DDBJ whole genome shotgun (WGS) entry which is preliminary data.</text>
</comment>
<gene>
    <name evidence="1" type="ORF">FC96_GL002386</name>
</gene>
<organism evidence="1 2">
    <name type="scientific">Secundilactobacillus kimchicus JCM 15530</name>
    <dbReference type="NCBI Taxonomy" id="1302272"/>
    <lineage>
        <taxon>Bacteria</taxon>
        <taxon>Bacillati</taxon>
        <taxon>Bacillota</taxon>
        <taxon>Bacilli</taxon>
        <taxon>Lactobacillales</taxon>
        <taxon>Lactobacillaceae</taxon>
        <taxon>Secundilactobacillus</taxon>
    </lineage>
</organism>
<evidence type="ECO:0000313" key="2">
    <source>
        <dbReference type="Proteomes" id="UP000050911"/>
    </source>
</evidence>
<dbReference type="AlphaFoldDB" id="A0A0R1HLM0"/>